<evidence type="ECO:0000313" key="8">
    <source>
        <dbReference type="EMBL" id="OCK74301.1"/>
    </source>
</evidence>
<evidence type="ECO:0000256" key="3">
    <source>
        <dbReference type="ARBA" id="ARBA00022777"/>
    </source>
</evidence>
<evidence type="ECO:0000256" key="2">
    <source>
        <dbReference type="ARBA" id="ARBA00022741"/>
    </source>
</evidence>
<comment type="similarity">
    <text evidence="5">Belongs to the protein kinase superfamily. Ser/Thr protein kinase family. GCN2 subfamily.</text>
</comment>
<dbReference type="PANTHER" id="PTHR11042:SF190">
    <property type="entry name" value="MITOSIS INHIBITOR PROTEIN KINASE MIK1"/>
    <property type="match status" value="1"/>
</dbReference>
<dbReference type="Gene3D" id="1.10.510.10">
    <property type="entry name" value="Transferase(Phosphotransferase) domain 1"/>
    <property type="match status" value="1"/>
</dbReference>
<dbReference type="EMBL" id="KV745510">
    <property type="protein sequence ID" value="OCK74301.1"/>
    <property type="molecule type" value="Genomic_DNA"/>
</dbReference>
<dbReference type="OrthoDB" id="4062651at2759"/>
<dbReference type="SUPFAM" id="SSF56112">
    <property type="entry name" value="Protein kinase-like (PK-like)"/>
    <property type="match status" value="1"/>
</dbReference>
<accession>A0A8E2DYZ8</accession>
<gene>
    <name evidence="8" type="ORF">K432DRAFT_398198</name>
</gene>
<evidence type="ECO:0000256" key="4">
    <source>
        <dbReference type="ARBA" id="ARBA00022840"/>
    </source>
</evidence>
<feature type="domain" description="Protein kinase" evidence="7">
    <location>
        <begin position="25"/>
        <end position="328"/>
    </location>
</feature>
<dbReference type="GO" id="GO:0005634">
    <property type="term" value="C:nucleus"/>
    <property type="evidence" value="ECO:0007669"/>
    <property type="project" value="TreeGrafter"/>
</dbReference>
<dbReference type="PROSITE" id="PS50011">
    <property type="entry name" value="PROTEIN_KINASE_DOM"/>
    <property type="match status" value="1"/>
</dbReference>
<dbReference type="CDD" id="cd00180">
    <property type="entry name" value="PKc"/>
    <property type="match status" value="1"/>
</dbReference>
<evidence type="ECO:0000259" key="7">
    <source>
        <dbReference type="PROSITE" id="PS50011"/>
    </source>
</evidence>
<protein>
    <submittedName>
        <fullName evidence="8">Kinase-like protein</fullName>
    </submittedName>
</protein>
<dbReference type="GO" id="GO:0004713">
    <property type="term" value="F:protein tyrosine kinase activity"/>
    <property type="evidence" value="ECO:0007669"/>
    <property type="project" value="TreeGrafter"/>
</dbReference>
<evidence type="ECO:0000256" key="5">
    <source>
        <dbReference type="ARBA" id="ARBA00037982"/>
    </source>
</evidence>
<keyword evidence="9" id="KW-1185">Reference proteome</keyword>
<evidence type="ECO:0000256" key="6">
    <source>
        <dbReference type="SAM" id="MobiDB-lite"/>
    </source>
</evidence>
<reference evidence="8 9" key="1">
    <citation type="journal article" date="2016" name="Nat. Commun.">
        <title>Ectomycorrhizal ecology is imprinted in the genome of the dominant symbiotic fungus Cenococcum geophilum.</title>
        <authorList>
            <consortium name="DOE Joint Genome Institute"/>
            <person name="Peter M."/>
            <person name="Kohler A."/>
            <person name="Ohm R.A."/>
            <person name="Kuo A."/>
            <person name="Krutzmann J."/>
            <person name="Morin E."/>
            <person name="Arend M."/>
            <person name="Barry K.W."/>
            <person name="Binder M."/>
            <person name="Choi C."/>
            <person name="Clum A."/>
            <person name="Copeland A."/>
            <person name="Grisel N."/>
            <person name="Haridas S."/>
            <person name="Kipfer T."/>
            <person name="LaButti K."/>
            <person name="Lindquist E."/>
            <person name="Lipzen A."/>
            <person name="Maire R."/>
            <person name="Meier B."/>
            <person name="Mihaltcheva S."/>
            <person name="Molinier V."/>
            <person name="Murat C."/>
            <person name="Poggeler S."/>
            <person name="Quandt C.A."/>
            <person name="Sperisen C."/>
            <person name="Tritt A."/>
            <person name="Tisserant E."/>
            <person name="Crous P.W."/>
            <person name="Henrissat B."/>
            <person name="Nehls U."/>
            <person name="Egli S."/>
            <person name="Spatafora J.W."/>
            <person name="Grigoriev I.V."/>
            <person name="Martin F.M."/>
        </authorList>
    </citation>
    <scope>NUCLEOTIDE SEQUENCE [LARGE SCALE GENOMIC DNA]</scope>
    <source>
        <strain evidence="8 9">CBS 459.81</strain>
    </source>
</reference>
<organism evidence="8 9">
    <name type="scientific">Lepidopterella palustris CBS 459.81</name>
    <dbReference type="NCBI Taxonomy" id="1314670"/>
    <lineage>
        <taxon>Eukaryota</taxon>
        <taxon>Fungi</taxon>
        <taxon>Dikarya</taxon>
        <taxon>Ascomycota</taxon>
        <taxon>Pezizomycotina</taxon>
        <taxon>Dothideomycetes</taxon>
        <taxon>Pleosporomycetidae</taxon>
        <taxon>Mytilinidiales</taxon>
        <taxon>Argynnaceae</taxon>
        <taxon>Lepidopterella</taxon>
    </lineage>
</organism>
<dbReference type="GO" id="GO:0005524">
    <property type="term" value="F:ATP binding"/>
    <property type="evidence" value="ECO:0007669"/>
    <property type="project" value="UniProtKB-KW"/>
</dbReference>
<dbReference type="InterPro" id="IPR011009">
    <property type="entry name" value="Kinase-like_dom_sf"/>
</dbReference>
<dbReference type="Pfam" id="PF00069">
    <property type="entry name" value="Pkinase"/>
    <property type="match status" value="1"/>
</dbReference>
<evidence type="ECO:0000256" key="1">
    <source>
        <dbReference type="ARBA" id="ARBA00022679"/>
    </source>
</evidence>
<name>A0A8E2DYZ8_9PEZI</name>
<dbReference type="Proteomes" id="UP000250266">
    <property type="component" value="Unassembled WGS sequence"/>
</dbReference>
<evidence type="ECO:0000313" key="9">
    <source>
        <dbReference type="Proteomes" id="UP000250266"/>
    </source>
</evidence>
<feature type="compositionally biased region" description="Basic and acidic residues" evidence="6">
    <location>
        <begin position="8"/>
        <end position="18"/>
    </location>
</feature>
<dbReference type="InterPro" id="IPR000719">
    <property type="entry name" value="Prot_kinase_dom"/>
</dbReference>
<dbReference type="PROSITE" id="PS00108">
    <property type="entry name" value="PROTEIN_KINASE_ST"/>
    <property type="match status" value="1"/>
</dbReference>
<dbReference type="SMART" id="SM00220">
    <property type="entry name" value="S_TKc"/>
    <property type="match status" value="1"/>
</dbReference>
<keyword evidence="3 8" id="KW-0418">Kinase</keyword>
<keyword evidence="2" id="KW-0547">Nucleotide-binding</keyword>
<dbReference type="Gene3D" id="3.30.200.20">
    <property type="entry name" value="Phosphorylase Kinase, domain 1"/>
    <property type="match status" value="1"/>
</dbReference>
<dbReference type="PANTHER" id="PTHR11042">
    <property type="entry name" value="EUKARYOTIC TRANSLATION INITIATION FACTOR 2-ALPHA KINASE EIF2-ALPHA KINASE -RELATED"/>
    <property type="match status" value="1"/>
</dbReference>
<dbReference type="AlphaFoldDB" id="A0A8E2DYZ8"/>
<dbReference type="InterPro" id="IPR050339">
    <property type="entry name" value="CC_SR_Kinase"/>
</dbReference>
<dbReference type="GO" id="GO:0005737">
    <property type="term" value="C:cytoplasm"/>
    <property type="evidence" value="ECO:0007669"/>
    <property type="project" value="TreeGrafter"/>
</dbReference>
<keyword evidence="1" id="KW-0808">Transferase</keyword>
<proteinExistence type="inferred from homology"/>
<dbReference type="InterPro" id="IPR008271">
    <property type="entry name" value="Ser/Thr_kinase_AS"/>
</dbReference>
<dbReference type="GO" id="GO:0110031">
    <property type="term" value="P:negative regulation of G2/MI transition of meiotic cell cycle"/>
    <property type="evidence" value="ECO:0007669"/>
    <property type="project" value="TreeGrafter"/>
</dbReference>
<feature type="region of interest" description="Disordered" evidence="6">
    <location>
        <begin position="1"/>
        <end position="24"/>
    </location>
</feature>
<keyword evidence="4" id="KW-0067">ATP-binding</keyword>
<sequence>MVLTGASERAETIPHETFPRGNVPFRHEQELGRGGYAIVDEVKLVSAPVNLATLLNGRSYARKVLRLSMRQSVDRIVEEIHIMRSLHHTHIANIIFTYEELPQNEWQKGAIGIIMEPVADCNLKEFMEMIDSRVPRKLSDQEYQALKRWFNCLASGLAFIHSKRIRHKDIKPANILIKGDKVYYSDFGISEKFPDNLVTSKTVGDPFPRTPMYCAPEVAAEQPRGRKADVFSLGCVFLEMLTIVCRKSFGDFAAWRGSSGSQAYHVNHDLVLRWLLQFYSPIHKSNRLVAFCCATLNPSPIHRIASQDLAEWSRCVQHLERSALHPELCECVGHEHFQPFRAVLVGGVPRESALDISVPVSWDIAQSLWIGWTQWKTYQHTTQSYVQLCSIEPPRLVEQVEVEATAALYPCAVLTSARDSLWWTHCSHASVRSSTLGLLANSNSRGSFEQKPDSFDQFYMESRTQTLSALGNLFVRSGHNRAPM</sequence>